<organism evidence="1 2">
    <name type="scientific">Manihot esculenta</name>
    <name type="common">Cassava</name>
    <name type="synonym">Jatropha manihot</name>
    <dbReference type="NCBI Taxonomy" id="3983"/>
    <lineage>
        <taxon>Eukaryota</taxon>
        <taxon>Viridiplantae</taxon>
        <taxon>Streptophyta</taxon>
        <taxon>Embryophyta</taxon>
        <taxon>Tracheophyta</taxon>
        <taxon>Spermatophyta</taxon>
        <taxon>Magnoliopsida</taxon>
        <taxon>eudicotyledons</taxon>
        <taxon>Gunneridae</taxon>
        <taxon>Pentapetalae</taxon>
        <taxon>rosids</taxon>
        <taxon>fabids</taxon>
        <taxon>Malpighiales</taxon>
        <taxon>Euphorbiaceae</taxon>
        <taxon>Crotonoideae</taxon>
        <taxon>Manihoteae</taxon>
        <taxon>Manihot</taxon>
    </lineage>
</organism>
<comment type="caution">
    <text evidence="1">The sequence shown here is derived from an EMBL/GenBank/DDBJ whole genome shotgun (WGS) entry which is preliminary data.</text>
</comment>
<dbReference type="Proteomes" id="UP000091857">
    <property type="component" value="Chromosome 18"/>
</dbReference>
<protein>
    <submittedName>
        <fullName evidence="1">Uncharacterized protein</fullName>
    </submittedName>
</protein>
<proteinExistence type="predicted"/>
<evidence type="ECO:0000313" key="2">
    <source>
        <dbReference type="Proteomes" id="UP000091857"/>
    </source>
</evidence>
<keyword evidence="2" id="KW-1185">Reference proteome</keyword>
<gene>
    <name evidence="1" type="ORF">MANES_18G046001v8</name>
</gene>
<reference evidence="2" key="1">
    <citation type="journal article" date="2016" name="Nat. Biotechnol.">
        <title>Sequencing wild and cultivated cassava and related species reveals extensive interspecific hybridization and genetic diversity.</title>
        <authorList>
            <person name="Bredeson J.V."/>
            <person name="Lyons J.B."/>
            <person name="Prochnik S.E."/>
            <person name="Wu G.A."/>
            <person name="Ha C.M."/>
            <person name="Edsinger-Gonzales E."/>
            <person name="Grimwood J."/>
            <person name="Schmutz J."/>
            <person name="Rabbi I.Y."/>
            <person name="Egesi C."/>
            <person name="Nauluvula P."/>
            <person name="Lebot V."/>
            <person name="Ndunguru J."/>
            <person name="Mkamilo G."/>
            <person name="Bart R.S."/>
            <person name="Setter T.L."/>
            <person name="Gleadow R.M."/>
            <person name="Kulakow P."/>
            <person name="Ferguson M.E."/>
            <person name="Rounsley S."/>
            <person name="Rokhsar D.S."/>
        </authorList>
    </citation>
    <scope>NUCLEOTIDE SEQUENCE [LARGE SCALE GENOMIC DNA]</scope>
    <source>
        <strain evidence="2">cv. AM560-2</strain>
    </source>
</reference>
<evidence type="ECO:0000313" key="1">
    <source>
        <dbReference type="EMBL" id="KAG8632683.1"/>
    </source>
</evidence>
<name>A0ACB7FXE4_MANES</name>
<sequence>MNLSLFFITCNDSLSLSLHLFFHAKLLSLIVETKDSTNVLETKACMSICIYTCKVFIQIQVVNAKSKIFKIGLPSQPASKPMCICSSCIFLMNLFNLWVLPIRLN</sequence>
<dbReference type="EMBL" id="CM004404">
    <property type="protein sequence ID" value="KAG8632683.1"/>
    <property type="molecule type" value="Genomic_DNA"/>
</dbReference>
<accession>A0ACB7FXE4</accession>